<dbReference type="CDD" id="cd02440">
    <property type="entry name" value="AdoMet_MTases"/>
    <property type="match status" value="1"/>
</dbReference>
<reference evidence="1 2" key="1">
    <citation type="submission" date="2015-03" db="EMBL/GenBank/DDBJ databases">
        <title>RNA-seq based gene annotation and comparative genomics of four Zymoseptoria species reveal species-specific pathogenicity related genes and transposable element activity.</title>
        <authorList>
            <person name="Grandaubert J."/>
            <person name="Bhattacharyya A."/>
            <person name="Stukenbrock E.H."/>
        </authorList>
    </citation>
    <scope>NUCLEOTIDE SEQUENCE [LARGE SCALE GENOMIC DNA]</scope>
    <source>
        <strain evidence="1 2">Zb18110</strain>
    </source>
</reference>
<sequence>MKFRSLKSPFNITDDATTDSKLPIHISEKEGVKAENLSLATWGSSYVLANHLHRWKDTQPIHTARKNTSNSVPVLELGAGTGLVGLSAAAIWQLPVILTDLAPIVPGLAQNINSNRALLAEKGTTAACGCLDWTQPEELLLSNPVLAASEPQIVQFSRKAHVILAADVVYSEDHPELLLETILAWLAPGPDARVVICYPVRIAYIDHIRDLWERFEAAGLLCVEEAQESSDDDWGEAEPAPYEFCMWAWRKEEAQ</sequence>
<evidence type="ECO:0000313" key="2">
    <source>
        <dbReference type="Proteomes" id="UP000033647"/>
    </source>
</evidence>
<dbReference type="PANTHER" id="PTHR14614:SF156">
    <property type="entry name" value="PROTEIN-LYSINE N-METHYLTRANSFERASE EFM2"/>
    <property type="match status" value="1"/>
</dbReference>
<dbReference type="AlphaFoldDB" id="A0A0F4GT39"/>
<dbReference type="InterPro" id="IPR029063">
    <property type="entry name" value="SAM-dependent_MTases_sf"/>
</dbReference>
<dbReference type="Pfam" id="PF10294">
    <property type="entry name" value="Methyltransf_16"/>
    <property type="match status" value="1"/>
</dbReference>
<dbReference type="Gene3D" id="3.40.50.150">
    <property type="entry name" value="Vaccinia Virus protein VP39"/>
    <property type="match status" value="1"/>
</dbReference>
<evidence type="ECO:0000313" key="1">
    <source>
        <dbReference type="EMBL" id="KJX99375.1"/>
    </source>
</evidence>
<dbReference type="STRING" id="1047168.A0A0F4GT39"/>
<gene>
    <name evidence="1" type="ORF">TI39_contig361g00018</name>
</gene>
<dbReference type="InterPro" id="IPR019410">
    <property type="entry name" value="Methyltransf_16"/>
</dbReference>
<proteinExistence type="predicted"/>
<comment type="caution">
    <text evidence="1">The sequence shown here is derived from an EMBL/GenBank/DDBJ whole genome shotgun (WGS) entry which is preliminary data.</text>
</comment>
<keyword evidence="2" id="KW-1185">Reference proteome</keyword>
<accession>A0A0F4GT39</accession>
<dbReference type="SUPFAM" id="SSF53335">
    <property type="entry name" value="S-adenosyl-L-methionine-dependent methyltransferases"/>
    <property type="match status" value="1"/>
</dbReference>
<dbReference type="GO" id="GO:0005829">
    <property type="term" value="C:cytosol"/>
    <property type="evidence" value="ECO:0007669"/>
    <property type="project" value="TreeGrafter"/>
</dbReference>
<dbReference type="PANTHER" id="PTHR14614">
    <property type="entry name" value="HEPATOCELLULAR CARCINOMA-ASSOCIATED ANTIGEN"/>
    <property type="match status" value="1"/>
</dbReference>
<protein>
    <submittedName>
        <fullName evidence="1">Uncharacterized protein</fullName>
    </submittedName>
</protein>
<dbReference type="OrthoDB" id="433955at2759"/>
<organism evidence="1 2">
    <name type="scientific">Zymoseptoria brevis</name>
    <dbReference type="NCBI Taxonomy" id="1047168"/>
    <lineage>
        <taxon>Eukaryota</taxon>
        <taxon>Fungi</taxon>
        <taxon>Dikarya</taxon>
        <taxon>Ascomycota</taxon>
        <taxon>Pezizomycotina</taxon>
        <taxon>Dothideomycetes</taxon>
        <taxon>Dothideomycetidae</taxon>
        <taxon>Mycosphaerellales</taxon>
        <taxon>Mycosphaerellaceae</taxon>
        <taxon>Zymoseptoria</taxon>
    </lineage>
</organism>
<dbReference type="GO" id="GO:0008757">
    <property type="term" value="F:S-adenosylmethionine-dependent methyltransferase activity"/>
    <property type="evidence" value="ECO:0007669"/>
    <property type="project" value="UniProtKB-ARBA"/>
</dbReference>
<dbReference type="EMBL" id="LAFY01000353">
    <property type="protein sequence ID" value="KJX99375.1"/>
    <property type="molecule type" value="Genomic_DNA"/>
</dbReference>
<dbReference type="Proteomes" id="UP000033647">
    <property type="component" value="Unassembled WGS sequence"/>
</dbReference>
<name>A0A0F4GT39_9PEZI</name>